<feature type="domain" description="GAG-pre-integrase" evidence="1">
    <location>
        <begin position="124"/>
        <end position="192"/>
    </location>
</feature>
<feature type="domain" description="Retrovirus-related Pol polyprotein from transposon TNT 1-94-like beta-barrel" evidence="2">
    <location>
        <begin position="14"/>
        <end position="91"/>
    </location>
</feature>
<gene>
    <name evidence="3" type="ORF">L3X38_028078</name>
</gene>
<protein>
    <recommendedName>
        <fullName evidence="5">GAG-pre-integrase domain-containing protein</fullName>
    </recommendedName>
</protein>
<dbReference type="InterPro" id="IPR054722">
    <property type="entry name" value="PolX-like_BBD"/>
</dbReference>
<sequence>MTAHAQGFESQDNWIADTGATHHMTPNLSVLENATPYDQDDKIIVSNGEGLPIQHIGHANIPITSSQSLLLPNVLHVPHLSADLLSIYKLCHDNNCIVTFDDVGYCVQDKAIRAVLLKGMSSKGLYHFPKSLPFTSVSSPTAFLGQKINHITWHQRLGHLTNEVLVKMLHSSQIVCSLNSSSICSACLGGKMSRLPSPLMHSTHTSSSSPVPSSHLFLAVVLPIAHAPPTYSDNIPPQLSIPPSLHSSLQDSTSSATPPCPSHYVACPYRCTITSDTPYELFFSY</sequence>
<evidence type="ECO:0000259" key="2">
    <source>
        <dbReference type="Pfam" id="PF22936"/>
    </source>
</evidence>
<evidence type="ECO:0000313" key="4">
    <source>
        <dbReference type="Proteomes" id="UP001054821"/>
    </source>
</evidence>
<organism evidence="3 4">
    <name type="scientific">Prunus dulcis</name>
    <name type="common">Almond</name>
    <name type="synonym">Amygdalus dulcis</name>
    <dbReference type="NCBI Taxonomy" id="3755"/>
    <lineage>
        <taxon>Eukaryota</taxon>
        <taxon>Viridiplantae</taxon>
        <taxon>Streptophyta</taxon>
        <taxon>Embryophyta</taxon>
        <taxon>Tracheophyta</taxon>
        <taxon>Spermatophyta</taxon>
        <taxon>Magnoliopsida</taxon>
        <taxon>eudicotyledons</taxon>
        <taxon>Gunneridae</taxon>
        <taxon>Pentapetalae</taxon>
        <taxon>rosids</taxon>
        <taxon>fabids</taxon>
        <taxon>Rosales</taxon>
        <taxon>Rosaceae</taxon>
        <taxon>Amygdaloideae</taxon>
        <taxon>Amygdaleae</taxon>
        <taxon>Prunus</taxon>
    </lineage>
</organism>
<dbReference type="InterPro" id="IPR025724">
    <property type="entry name" value="GAG-pre-integrase_dom"/>
</dbReference>
<comment type="caution">
    <text evidence="3">The sequence shown here is derived from an EMBL/GenBank/DDBJ whole genome shotgun (WGS) entry which is preliminary data.</text>
</comment>
<dbReference type="AlphaFoldDB" id="A0AAD4VRD4"/>
<evidence type="ECO:0000313" key="3">
    <source>
        <dbReference type="EMBL" id="KAI5328681.1"/>
    </source>
</evidence>
<reference evidence="3 4" key="1">
    <citation type="journal article" date="2022" name="G3 (Bethesda)">
        <title>Whole-genome sequence and methylome profiling of the almond [Prunus dulcis (Mill.) D.A. Webb] cultivar 'Nonpareil'.</title>
        <authorList>
            <person name="D'Amico-Willman K.M."/>
            <person name="Ouma W.Z."/>
            <person name="Meulia T."/>
            <person name="Sideli G.M."/>
            <person name="Gradziel T.M."/>
            <person name="Fresnedo-Ramirez J."/>
        </authorList>
    </citation>
    <scope>NUCLEOTIDE SEQUENCE [LARGE SCALE GENOMIC DNA]</scope>
    <source>
        <strain evidence="3">Clone GOH B32 T37-40</strain>
    </source>
</reference>
<dbReference type="Proteomes" id="UP001054821">
    <property type="component" value="Chromosome 5"/>
</dbReference>
<dbReference type="Pfam" id="PF22936">
    <property type="entry name" value="Pol_BBD"/>
    <property type="match status" value="1"/>
</dbReference>
<evidence type="ECO:0008006" key="5">
    <source>
        <dbReference type="Google" id="ProtNLM"/>
    </source>
</evidence>
<dbReference type="EMBL" id="JAJFAZ020000005">
    <property type="protein sequence ID" value="KAI5328681.1"/>
    <property type="molecule type" value="Genomic_DNA"/>
</dbReference>
<dbReference type="Pfam" id="PF13976">
    <property type="entry name" value="gag_pre-integrs"/>
    <property type="match status" value="1"/>
</dbReference>
<evidence type="ECO:0000259" key="1">
    <source>
        <dbReference type="Pfam" id="PF13976"/>
    </source>
</evidence>
<name>A0AAD4VRD4_PRUDU</name>
<proteinExistence type="predicted"/>
<accession>A0AAD4VRD4</accession>
<keyword evidence="4" id="KW-1185">Reference proteome</keyword>